<dbReference type="Proteomes" id="UP000257016">
    <property type="component" value="Unassembled WGS sequence"/>
</dbReference>
<sequence>MPSSGFFMGDRLGRIATRMTRFPARLPVSRSGRPRHASTHRGEGRIHACRNLCGRNQRCNQSRVQIPIGRVIAQGRRAGQPGARRHRRLELRAVARQFLSRQIAAVARTGLRQPAPQRDRDQQHLSRHAEAHLVRQVARRDAG</sequence>
<evidence type="ECO:0000313" key="1">
    <source>
        <dbReference type="EMBL" id="SOY40360.1"/>
    </source>
</evidence>
<protein>
    <submittedName>
        <fullName evidence="1">Uncharacterized protein</fullName>
    </submittedName>
</protein>
<reference evidence="1" key="1">
    <citation type="submission" date="2018-01" db="EMBL/GenBank/DDBJ databases">
        <authorList>
            <person name="Clerissi C."/>
        </authorList>
    </citation>
    <scope>NUCLEOTIDE SEQUENCE</scope>
    <source>
        <strain evidence="1">Cupriavidus taiwanensis LMG 19430</strain>
    </source>
</reference>
<proteinExistence type="predicted"/>
<comment type="caution">
    <text evidence="1">The sequence shown here is derived from an EMBL/GenBank/DDBJ whole genome shotgun (WGS) entry which is preliminary data.</text>
</comment>
<accession>A0A375B9U0</accession>
<name>A0A375B9U0_9BURK</name>
<organism evidence="1">
    <name type="scientific">Cupriavidus taiwanensis</name>
    <dbReference type="NCBI Taxonomy" id="164546"/>
    <lineage>
        <taxon>Bacteria</taxon>
        <taxon>Pseudomonadati</taxon>
        <taxon>Pseudomonadota</taxon>
        <taxon>Betaproteobacteria</taxon>
        <taxon>Burkholderiales</taxon>
        <taxon>Burkholderiaceae</taxon>
        <taxon>Cupriavidus</taxon>
    </lineage>
</organism>
<gene>
    <name evidence="1" type="ORF">CBM2586_A10325</name>
</gene>
<dbReference type="AlphaFoldDB" id="A0A375B9U0"/>
<dbReference type="EMBL" id="OFSN01000001">
    <property type="protein sequence ID" value="SOY40360.1"/>
    <property type="molecule type" value="Genomic_DNA"/>
</dbReference>